<feature type="transmembrane region" description="Helical" evidence="1">
    <location>
        <begin position="79"/>
        <end position="97"/>
    </location>
</feature>
<name>A0A4R2EWK9_9BACT</name>
<accession>A0A4R2EWK9</accession>
<proteinExistence type="predicted"/>
<dbReference type="OrthoDB" id="9807565at2"/>
<keyword evidence="1" id="KW-0812">Transmembrane</keyword>
<evidence type="ECO:0000313" key="2">
    <source>
        <dbReference type="EMBL" id="TCN72216.1"/>
    </source>
</evidence>
<evidence type="ECO:0000256" key="1">
    <source>
        <dbReference type="SAM" id="Phobius"/>
    </source>
</evidence>
<keyword evidence="1" id="KW-0472">Membrane</keyword>
<comment type="caution">
    <text evidence="2">The sequence shown here is derived from an EMBL/GenBank/DDBJ whole genome shotgun (WGS) entry which is preliminary data.</text>
</comment>
<dbReference type="AlphaFoldDB" id="A0A4R2EWK9"/>
<feature type="transmembrane region" description="Helical" evidence="1">
    <location>
        <begin position="45"/>
        <end position="67"/>
    </location>
</feature>
<protein>
    <submittedName>
        <fullName evidence="2">Uncharacterized protein</fullName>
    </submittedName>
</protein>
<keyword evidence="3" id="KW-1185">Reference proteome</keyword>
<sequence length="200" mass="22688">MNIDDFKNSFQSLSYNSDENMSVDFTRKVEGVVEKVRKEDKRDKTLLVAVSIMLIGIGILYTIGGIVKYLDNPEGNGSWGYAIYVLGIITVIPYLIYKIRQINHTCYDIPVVKFIANVEKRYALFQLEQLFILPFLVMASIAVCYIFADGKPLTIQSILTAQIPLIIGLTVGLIIGVSLWYRRKKPILDELRSIRKSMEG</sequence>
<dbReference type="Proteomes" id="UP000294830">
    <property type="component" value="Unassembled WGS sequence"/>
</dbReference>
<dbReference type="RefSeq" id="WP_131838276.1">
    <property type="nucleotide sequence ID" value="NZ_SLWB01000002.1"/>
</dbReference>
<dbReference type="EMBL" id="SLWB01000002">
    <property type="protein sequence ID" value="TCN72216.1"/>
    <property type="molecule type" value="Genomic_DNA"/>
</dbReference>
<organism evidence="2 3">
    <name type="scientific">Acetobacteroides hydrogenigenes</name>
    <dbReference type="NCBI Taxonomy" id="979970"/>
    <lineage>
        <taxon>Bacteria</taxon>
        <taxon>Pseudomonadati</taxon>
        <taxon>Bacteroidota</taxon>
        <taxon>Bacteroidia</taxon>
        <taxon>Bacteroidales</taxon>
        <taxon>Rikenellaceae</taxon>
        <taxon>Acetobacteroides</taxon>
    </lineage>
</organism>
<reference evidence="2 3" key="1">
    <citation type="submission" date="2019-03" db="EMBL/GenBank/DDBJ databases">
        <title>Genomic Encyclopedia of Archaeal and Bacterial Type Strains, Phase II (KMG-II): from individual species to whole genera.</title>
        <authorList>
            <person name="Goeker M."/>
        </authorList>
    </citation>
    <scope>NUCLEOTIDE SEQUENCE [LARGE SCALE GENOMIC DNA]</scope>
    <source>
        <strain evidence="2 3">RL-C</strain>
    </source>
</reference>
<feature type="transmembrane region" description="Helical" evidence="1">
    <location>
        <begin position="130"/>
        <end position="148"/>
    </location>
</feature>
<keyword evidence="1" id="KW-1133">Transmembrane helix</keyword>
<feature type="transmembrane region" description="Helical" evidence="1">
    <location>
        <begin position="160"/>
        <end position="181"/>
    </location>
</feature>
<evidence type="ECO:0000313" key="3">
    <source>
        <dbReference type="Proteomes" id="UP000294830"/>
    </source>
</evidence>
<gene>
    <name evidence="2" type="ORF">CLV25_102179</name>
</gene>